<feature type="domain" description="Lantibiotic dehydratase N-terminal" evidence="2">
    <location>
        <begin position="140"/>
        <end position="412"/>
    </location>
</feature>
<gene>
    <name evidence="3" type="ORF">C1I91_05240</name>
</gene>
<sequence length="866" mass="101486">MELSPISIYRETNFPLYYVDFLLKDKIAGKYRAYLENHQRVEVETKELTDILEKQVKEIDSDDLRKKVINLKRDLHNMRASAYRRLEAISENIKVELLEKIKNVVDKQEELRKEYSDLEEEFHELYTEEREKIRSTFLVDEALRNSIILTNDTIIGKLKKYLDKPISKHDRSLEKLDSVLVKFLTRAVMKTSPLANLTYSGIGCRGINKKGEKKLYARISNNIILRIFDEICKEPAIMEQLSYRVCKTLMQKDGKYYVTVLRNPTDNDTLHMSSQVVYVFKHNSVFEALFKKLTEQKEVSFKEMIEFLETLGLQQDKAKKVLTNLIGQSVLERIDYLDEQAESIIQEIIYYLKKYGYDEVFISELEEVEKLLEDFGDTIDYKKVMNIYTKIEALAAKVNIGELKRRNLLYIDGIDHKLEDNYGKLDASILDTLSYYQLIAMSLDPIVRMQFITGEYFKEKYDKEINPKDSREMSKVLRELSEVFSFGDDEKNMFLGDYNWEREFANKDVAMLNEFSKNLIYYIKDHTSDSEVVLNRQYIEENIKPVRELISKDVVSHSFFVQEGEEGKKLVINHLYKGYGIYFSRFLKYLDSLDDKYKKYIDKYFNSIGVTDIRNTFGFNANVRAELSKRYFNLPFGYGKQSENALGWEDLGFRYNEYTKKVELFHKGTGETIKTQFLGTLISLATPSLMNIFDMLSSHSTIYFDLGELVLRTIVKDDSYDKDKVIKVPRISMGDSGEVVVSRAKWVLSSEYLLNNCNINNKFELWSKIIQSFNKEGIPIKFYVRAYTMDIDDINIGKSDRKPQFINLDSPHLFELFTQTLQKNKHIIIEEELPISEAKDKYVKEYIYELTSEGGVVNESSKMLCI</sequence>
<organism evidence="3 4">
    <name type="scientific">Clostridium manihotivorum</name>
    <dbReference type="NCBI Taxonomy" id="2320868"/>
    <lineage>
        <taxon>Bacteria</taxon>
        <taxon>Bacillati</taxon>
        <taxon>Bacillota</taxon>
        <taxon>Clostridia</taxon>
        <taxon>Eubacteriales</taxon>
        <taxon>Clostridiaceae</taxon>
        <taxon>Clostridium</taxon>
    </lineage>
</organism>
<keyword evidence="1" id="KW-0175">Coiled coil</keyword>
<evidence type="ECO:0000259" key="2">
    <source>
        <dbReference type="Pfam" id="PF04738"/>
    </source>
</evidence>
<proteinExistence type="predicted"/>
<feature type="coiled-coil region" evidence="1">
    <location>
        <begin position="61"/>
        <end position="128"/>
    </location>
</feature>
<evidence type="ECO:0000313" key="3">
    <source>
        <dbReference type="EMBL" id="QAA31115.1"/>
    </source>
</evidence>
<dbReference type="Pfam" id="PF04738">
    <property type="entry name" value="Lant_dehydr_N"/>
    <property type="match status" value="1"/>
</dbReference>
<dbReference type="AlphaFoldDB" id="A0A3R5QRL8"/>
<name>A0A3R5QRL8_9CLOT</name>
<dbReference type="RefSeq" id="WP_128211775.1">
    <property type="nucleotide sequence ID" value="NZ_CP025746.1"/>
</dbReference>
<dbReference type="OrthoDB" id="2442555at2"/>
<reference evidence="3 4" key="1">
    <citation type="submission" date="2018-01" db="EMBL/GenBank/DDBJ databases">
        <title>Genome Sequencing and Assembly of Anaerobacter polyendosporus strain CT4.</title>
        <authorList>
            <person name="Tachaapaikoon C."/>
            <person name="Sutheeworapong S."/>
            <person name="Jenjaroenpun P."/>
            <person name="Wongsurawat T."/>
            <person name="Nookeaw I."/>
            <person name="Cheawchanlertfa P."/>
            <person name="Kosugi A."/>
            <person name="Cheevadhanarak S."/>
            <person name="Ratanakhanokchai K."/>
        </authorList>
    </citation>
    <scope>NUCLEOTIDE SEQUENCE [LARGE SCALE GENOMIC DNA]</scope>
    <source>
        <strain evidence="3 4">CT4</strain>
    </source>
</reference>
<protein>
    <recommendedName>
        <fullName evidence="2">Lantibiotic dehydratase N-terminal domain-containing protein</fullName>
    </recommendedName>
</protein>
<dbReference type="KEGG" id="cmah:C1I91_05240"/>
<dbReference type="InterPro" id="IPR006827">
    <property type="entry name" value="Lant_deHydtase_N"/>
</dbReference>
<evidence type="ECO:0000256" key="1">
    <source>
        <dbReference type="SAM" id="Coils"/>
    </source>
</evidence>
<accession>A0A3R5QRL8</accession>
<dbReference type="EMBL" id="CP025746">
    <property type="protein sequence ID" value="QAA31115.1"/>
    <property type="molecule type" value="Genomic_DNA"/>
</dbReference>
<evidence type="ECO:0000313" key="4">
    <source>
        <dbReference type="Proteomes" id="UP000286268"/>
    </source>
</evidence>
<dbReference type="Proteomes" id="UP000286268">
    <property type="component" value="Chromosome"/>
</dbReference>
<keyword evidence="4" id="KW-1185">Reference proteome</keyword>